<name>A0ACC0GVR6_9ERIC</name>
<gene>
    <name evidence="1" type="ORF">LOK49_LG08G02305</name>
</gene>
<dbReference type="EMBL" id="CM045766">
    <property type="protein sequence ID" value="KAI8005099.1"/>
    <property type="molecule type" value="Genomic_DNA"/>
</dbReference>
<evidence type="ECO:0000313" key="1">
    <source>
        <dbReference type="EMBL" id="KAI8005099.1"/>
    </source>
</evidence>
<dbReference type="Proteomes" id="UP001060215">
    <property type="component" value="Chromosome 9"/>
</dbReference>
<accession>A0ACC0GVR6</accession>
<proteinExistence type="predicted"/>
<protein>
    <submittedName>
        <fullName evidence="1">E3 ubiquitin-protein ligase RNF4</fullName>
    </submittedName>
</protein>
<organism evidence="1 2">
    <name type="scientific">Camellia lanceoleosa</name>
    <dbReference type="NCBI Taxonomy" id="1840588"/>
    <lineage>
        <taxon>Eukaryota</taxon>
        <taxon>Viridiplantae</taxon>
        <taxon>Streptophyta</taxon>
        <taxon>Embryophyta</taxon>
        <taxon>Tracheophyta</taxon>
        <taxon>Spermatophyta</taxon>
        <taxon>Magnoliopsida</taxon>
        <taxon>eudicotyledons</taxon>
        <taxon>Gunneridae</taxon>
        <taxon>Pentapetalae</taxon>
        <taxon>asterids</taxon>
        <taxon>Ericales</taxon>
        <taxon>Theaceae</taxon>
        <taxon>Camellia</taxon>
    </lineage>
</organism>
<evidence type="ECO:0000313" key="2">
    <source>
        <dbReference type="Proteomes" id="UP001060215"/>
    </source>
</evidence>
<keyword evidence="2" id="KW-1185">Reference proteome</keyword>
<sequence>MVLDLDLNNLPSPVDNVPPIDLSLSLALPWDTGLSQIQTTTELESDDDEVVICSPRSFAEAKARRNRGVIEVIDAESDFQRGCSELRLFLESNNRCRRGPPKHTSVDNDCCVNLENNEKTKSKNVSEAPGVSQSVPPPKAPGFSCPVCMGPFVEETSTKCGHIFCKMCIYAAIAVQNKCPTCRRKIKVKDTFRIYLPSSD</sequence>
<comment type="caution">
    <text evidence="1">The sequence shown here is derived from an EMBL/GenBank/DDBJ whole genome shotgun (WGS) entry which is preliminary data.</text>
</comment>
<reference evidence="1 2" key="1">
    <citation type="journal article" date="2022" name="Plant J.">
        <title>Chromosome-level genome of Camellia lanceoleosa provides a valuable resource for understanding genome evolution and self-incompatibility.</title>
        <authorList>
            <person name="Gong W."/>
            <person name="Xiao S."/>
            <person name="Wang L."/>
            <person name="Liao Z."/>
            <person name="Chang Y."/>
            <person name="Mo W."/>
            <person name="Hu G."/>
            <person name="Li W."/>
            <person name="Zhao G."/>
            <person name="Zhu H."/>
            <person name="Hu X."/>
            <person name="Ji K."/>
            <person name="Xiang X."/>
            <person name="Song Q."/>
            <person name="Yuan D."/>
            <person name="Jin S."/>
            <person name="Zhang L."/>
        </authorList>
    </citation>
    <scope>NUCLEOTIDE SEQUENCE [LARGE SCALE GENOMIC DNA]</scope>
    <source>
        <strain evidence="1">SQ_2022a</strain>
    </source>
</reference>